<name>A0A1I8GZW4_9PLAT</name>
<dbReference type="AlphaFoldDB" id="A0A1I8GZW4"/>
<feature type="transmembrane region" description="Helical" evidence="1">
    <location>
        <begin position="20"/>
        <end position="40"/>
    </location>
</feature>
<evidence type="ECO:0000256" key="1">
    <source>
        <dbReference type="SAM" id="Phobius"/>
    </source>
</evidence>
<keyword evidence="2" id="KW-1185">Reference proteome</keyword>
<keyword evidence="1" id="KW-0472">Membrane</keyword>
<organism evidence="2 3">
    <name type="scientific">Macrostomum lignano</name>
    <dbReference type="NCBI Taxonomy" id="282301"/>
    <lineage>
        <taxon>Eukaryota</taxon>
        <taxon>Metazoa</taxon>
        <taxon>Spiralia</taxon>
        <taxon>Lophotrochozoa</taxon>
        <taxon>Platyhelminthes</taxon>
        <taxon>Rhabditophora</taxon>
        <taxon>Macrostomorpha</taxon>
        <taxon>Macrostomida</taxon>
        <taxon>Macrostomidae</taxon>
        <taxon>Macrostomum</taxon>
    </lineage>
</organism>
<dbReference type="PANTHER" id="PTHR13800:SF1">
    <property type="entry name" value="TRANSIENT RECEPTOR POTENTIAL CATION CHANNEL TRPM"/>
    <property type="match status" value="1"/>
</dbReference>
<accession>A0A1I8GZW4</accession>
<protein>
    <submittedName>
        <fullName evidence="3">Ion_trans domain-containing protein</fullName>
    </submittedName>
</protein>
<keyword evidence="1" id="KW-0812">Transmembrane</keyword>
<feature type="transmembrane region" description="Helical" evidence="1">
    <location>
        <begin position="111"/>
        <end position="133"/>
    </location>
</feature>
<dbReference type="Proteomes" id="UP000095280">
    <property type="component" value="Unplaced"/>
</dbReference>
<dbReference type="WBParaSite" id="maker-uti_cns_0003655-snap-gene-0.5-mRNA-1">
    <property type="protein sequence ID" value="maker-uti_cns_0003655-snap-gene-0.5-mRNA-1"/>
    <property type="gene ID" value="maker-uti_cns_0003655-snap-gene-0.5"/>
</dbReference>
<dbReference type="GO" id="GO:0005261">
    <property type="term" value="F:monoatomic cation channel activity"/>
    <property type="evidence" value="ECO:0007669"/>
    <property type="project" value="TreeGrafter"/>
</dbReference>
<evidence type="ECO:0000313" key="3">
    <source>
        <dbReference type="WBParaSite" id="maker-uti_cns_0003655-snap-gene-0.5-mRNA-1"/>
    </source>
</evidence>
<evidence type="ECO:0000313" key="2">
    <source>
        <dbReference type="Proteomes" id="UP000095280"/>
    </source>
</evidence>
<keyword evidence="1" id="KW-1133">Transmembrane helix</keyword>
<sequence>SVGVKLKMLSLMIKKDFIPFLYILFVIMLGFGIAFHALLWPNGQYIGSNGKAIQLARLRYPHRNVSSNLLYDREYGLDDMQNVCKRNETSGEAEDSVEKCVESPGNVLVPYVLMVAYIVIVQVLLLNVIVAMFSKTIDMVDSESKSLWLFERYDLNQEFFKRSALPAPLNILLETRNFLMWLLSRLSCCRRRSGRRSLIEVLVQNQRNFVYLFYLFYQSVTLRKLRPKLDGVGLEPEDFSQEGAAMQQQLAEVIRRQEAAANWLDDQGEELRQQRELLEQMTAVLLQPRKKSNVF</sequence>
<dbReference type="GO" id="GO:0005886">
    <property type="term" value="C:plasma membrane"/>
    <property type="evidence" value="ECO:0007669"/>
    <property type="project" value="TreeGrafter"/>
</dbReference>
<dbReference type="InterPro" id="IPR050927">
    <property type="entry name" value="TRPM"/>
</dbReference>
<reference evidence="3" key="1">
    <citation type="submission" date="2016-11" db="UniProtKB">
        <authorList>
            <consortium name="WormBaseParasite"/>
        </authorList>
    </citation>
    <scope>IDENTIFICATION</scope>
</reference>
<proteinExistence type="predicted"/>
<dbReference type="GO" id="GO:0030001">
    <property type="term" value="P:metal ion transport"/>
    <property type="evidence" value="ECO:0007669"/>
    <property type="project" value="TreeGrafter"/>
</dbReference>
<dbReference type="PANTHER" id="PTHR13800">
    <property type="entry name" value="TRANSIENT RECEPTOR POTENTIAL CATION CHANNEL, SUBFAMILY M, MEMBER 6"/>
    <property type="match status" value="1"/>
</dbReference>